<accession>A0A2H0UZJ5</accession>
<feature type="binding site" evidence="14">
    <location>
        <begin position="244"/>
        <end position="245"/>
    </location>
    <ligand>
        <name>FMN</name>
        <dbReference type="ChEBI" id="CHEBI:58210"/>
    </ligand>
</feature>
<evidence type="ECO:0000256" key="10">
    <source>
        <dbReference type="ARBA" id="ARBA00048205"/>
    </source>
</evidence>
<protein>
    <recommendedName>
        <fullName evidence="12">tRNA-dihydrouridine synthase</fullName>
        <ecNumber evidence="12">1.3.1.-</ecNumber>
    </recommendedName>
</protein>
<feature type="binding site" evidence="14">
    <location>
        <position position="184"/>
    </location>
    <ligand>
        <name>FMN</name>
        <dbReference type="ChEBI" id="CHEBI:58210"/>
    </ligand>
</feature>
<keyword evidence="5 12" id="KW-0288">FMN</keyword>
<dbReference type="PANTHER" id="PTHR45846">
    <property type="entry name" value="TRNA-DIHYDROURIDINE(47) SYNTHASE [NAD(P)(+)]-LIKE"/>
    <property type="match status" value="1"/>
</dbReference>
<evidence type="ECO:0000256" key="3">
    <source>
        <dbReference type="ARBA" id="ARBA00022555"/>
    </source>
</evidence>
<keyword evidence="6 12" id="KW-0819">tRNA processing</keyword>
<dbReference type="EMBL" id="PFAT01000036">
    <property type="protein sequence ID" value="PIR92225.1"/>
    <property type="molecule type" value="Genomic_DNA"/>
</dbReference>
<comment type="caution">
    <text evidence="16">The sequence shown here is derived from an EMBL/GenBank/DDBJ whole genome shotgun (WGS) entry which is preliminary data.</text>
</comment>
<evidence type="ECO:0000256" key="8">
    <source>
        <dbReference type="ARBA" id="ARBA00022884"/>
    </source>
</evidence>
<evidence type="ECO:0000256" key="2">
    <source>
        <dbReference type="ARBA" id="ARBA00002790"/>
    </source>
</evidence>
<evidence type="ECO:0000256" key="7">
    <source>
        <dbReference type="ARBA" id="ARBA00022857"/>
    </source>
</evidence>
<comment type="catalytic activity">
    <reaction evidence="10">
        <text>a 5,6-dihydrouridine in tRNA + NADP(+) = a uridine in tRNA + NADPH + H(+)</text>
        <dbReference type="Rhea" id="RHEA:23624"/>
        <dbReference type="Rhea" id="RHEA-COMP:13339"/>
        <dbReference type="Rhea" id="RHEA-COMP:13887"/>
        <dbReference type="ChEBI" id="CHEBI:15378"/>
        <dbReference type="ChEBI" id="CHEBI:57783"/>
        <dbReference type="ChEBI" id="CHEBI:58349"/>
        <dbReference type="ChEBI" id="CHEBI:65315"/>
        <dbReference type="ChEBI" id="CHEBI:74443"/>
    </reaction>
</comment>
<organism evidence="16 17">
    <name type="scientific">Candidatus Falkowbacteria bacterium CG10_big_fil_rev_8_21_14_0_10_44_15</name>
    <dbReference type="NCBI Taxonomy" id="1974569"/>
    <lineage>
        <taxon>Bacteria</taxon>
        <taxon>Candidatus Falkowiibacteriota</taxon>
    </lineage>
</organism>
<evidence type="ECO:0000256" key="11">
    <source>
        <dbReference type="ARBA" id="ARBA00048802"/>
    </source>
</evidence>
<comment type="catalytic activity">
    <reaction evidence="11">
        <text>a 5,6-dihydrouridine in tRNA + NAD(+) = a uridine in tRNA + NADH + H(+)</text>
        <dbReference type="Rhea" id="RHEA:54452"/>
        <dbReference type="Rhea" id="RHEA-COMP:13339"/>
        <dbReference type="Rhea" id="RHEA-COMP:13887"/>
        <dbReference type="ChEBI" id="CHEBI:15378"/>
        <dbReference type="ChEBI" id="CHEBI:57540"/>
        <dbReference type="ChEBI" id="CHEBI:57945"/>
        <dbReference type="ChEBI" id="CHEBI:65315"/>
        <dbReference type="ChEBI" id="CHEBI:74443"/>
    </reaction>
</comment>
<dbReference type="Gene3D" id="3.20.20.70">
    <property type="entry name" value="Aldolase class I"/>
    <property type="match status" value="1"/>
</dbReference>
<evidence type="ECO:0000256" key="4">
    <source>
        <dbReference type="ARBA" id="ARBA00022630"/>
    </source>
</evidence>
<keyword evidence="4 12" id="KW-0285">Flavoprotein</keyword>
<dbReference type="AlphaFoldDB" id="A0A2H0UZJ5"/>
<evidence type="ECO:0000256" key="9">
    <source>
        <dbReference type="ARBA" id="ARBA00023002"/>
    </source>
</evidence>
<dbReference type="CDD" id="cd02801">
    <property type="entry name" value="DUS_like_FMN"/>
    <property type="match status" value="1"/>
</dbReference>
<evidence type="ECO:0000256" key="13">
    <source>
        <dbReference type="PIRSR" id="PIRSR006621-1"/>
    </source>
</evidence>
<feature type="domain" description="DUS-like FMN-binding" evidence="15">
    <location>
        <begin position="28"/>
        <end position="342"/>
    </location>
</feature>
<comment type="function">
    <text evidence="2 12">Catalyzes the synthesis of 5,6-dihydrouridine (D), a modified base found in the D-loop of most tRNAs, via the reduction of the C5-C6 double bond in target uridines.</text>
</comment>
<feature type="binding site" evidence="14">
    <location>
        <begin position="30"/>
        <end position="32"/>
    </location>
    <ligand>
        <name>FMN</name>
        <dbReference type="ChEBI" id="CHEBI:58210"/>
    </ligand>
</feature>
<dbReference type="Pfam" id="PF01207">
    <property type="entry name" value="Dus"/>
    <property type="match status" value="1"/>
</dbReference>
<sequence>MKRDNKNLGFWIKLLKRSRRQKKPIMCLAPMADVTDAAFRRMFVKYGRPDVFWTEFVSADGLCSAGKNNLLIDLKYSSAEHPIVAQIFGAKPKNFYTSARLLAELGFDGIDINMGCPDRKVEKQGAGAALIKNPKLAQEIILATQAGAAGLPVSVKTRIGYNKNETATWMPALLAAKPAAIIVHGRTRQEMSKASARWDIIGRAAEIIKASKKGTLAIGNGDVADLADAYQKAKQYNLDGIMVGRSVFGKPWFFTPTLMREFGSRPLSGFPLTKGGEMNAKKKLEVMAEHTKLFEKLFAGHKNFNIMKKHFKAYASGFEGAKELRIKLMKANNYKEVKFTIDSFSKSKEAR</sequence>
<dbReference type="Gene3D" id="1.10.1200.80">
    <property type="entry name" value="Putative flavin oxidoreducatase, domain 2"/>
    <property type="match status" value="1"/>
</dbReference>
<feature type="binding site" evidence="14">
    <location>
        <position position="86"/>
    </location>
    <ligand>
        <name>FMN</name>
        <dbReference type="ChEBI" id="CHEBI:58210"/>
    </ligand>
</feature>
<evidence type="ECO:0000259" key="15">
    <source>
        <dbReference type="Pfam" id="PF01207"/>
    </source>
</evidence>
<evidence type="ECO:0000256" key="12">
    <source>
        <dbReference type="PIRNR" id="PIRNR006621"/>
    </source>
</evidence>
<keyword evidence="7" id="KW-0521">NADP</keyword>
<feature type="active site" description="Proton donor" evidence="13">
    <location>
        <position position="116"/>
    </location>
</feature>
<gene>
    <name evidence="16" type="ORF">COU01_02975</name>
</gene>
<name>A0A2H0UZJ5_9BACT</name>
<dbReference type="GO" id="GO:0017150">
    <property type="term" value="F:tRNA dihydrouridine synthase activity"/>
    <property type="evidence" value="ECO:0007669"/>
    <property type="project" value="InterPro"/>
</dbReference>
<evidence type="ECO:0000256" key="1">
    <source>
        <dbReference type="ARBA" id="ARBA00001917"/>
    </source>
</evidence>
<comment type="similarity">
    <text evidence="12">Belongs to the dus family.</text>
</comment>
<feature type="binding site" evidence="14">
    <location>
        <position position="156"/>
    </location>
    <ligand>
        <name>FMN</name>
        <dbReference type="ChEBI" id="CHEBI:58210"/>
    </ligand>
</feature>
<proteinExistence type="inferred from homology"/>
<keyword evidence="9 12" id="KW-0560">Oxidoreductase</keyword>
<dbReference type="InterPro" id="IPR035587">
    <property type="entry name" value="DUS-like_FMN-bd"/>
</dbReference>
<dbReference type="PIRSF" id="PIRSF006621">
    <property type="entry name" value="Dus"/>
    <property type="match status" value="1"/>
</dbReference>
<evidence type="ECO:0000256" key="14">
    <source>
        <dbReference type="PIRSR" id="PIRSR006621-2"/>
    </source>
</evidence>
<keyword evidence="8" id="KW-0694">RNA-binding</keyword>
<dbReference type="GO" id="GO:0000049">
    <property type="term" value="F:tRNA binding"/>
    <property type="evidence" value="ECO:0007669"/>
    <property type="project" value="UniProtKB-KW"/>
</dbReference>
<dbReference type="SUPFAM" id="SSF51395">
    <property type="entry name" value="FMN-linked oxidoreductases"/>
    <property type="match status" value="1"/>
</dbReference>
<dbReference type="InterPro" id="IPR013785">
    <property type="entry name" value="Aldolase_TIM"/>
</dbReference>
<reference evidence="17" key="1">
    <citation type="submission" date="2017-09" db="EMBL/GenBank/DDBJ databases">
        <title>Depth-based differentiation of microbial function through sediment-hosted aquifers and enrichment of novel symbionts in the deep terrestrial subsurface.</title>
        <authorList>
            <person name="Probst A.J."/>
            <person name="Ladd B."/>
            <person name="Jarett J.K."/>
            <person name="Geller-Mcgrath D.E."/>
            <person name="Sieber C.M.K."/>
            <person name="Emerson J.B."/>
            <person name="Anantharaman K."/>
            <person name="Thomas B.C."/>
            <person name="Malmstrom R."/>
            <person name="Stieglmeier M."/>
            <person name="Klingl A."/>
            <person name="Woyke T."/>
            <person name="Ryan C.M."/>
            <person name="Banfield J.F."/>
        </authorList>
    </citation>
    <scope>NUCLEOTIDE SEQUENCE [LARGE SCALE GENOMIC DNA]</scope>
</reference>
<dbReference type="Proteomes" id="UP000228510">
    <property type="component" value="Unassembled WGS sequence"/>
</dbReference>
<dbReference type="PANTHER" id="PTHR45846:SF1">
    <property type="entry name" value="TRNA-DIHYDROURIDINE(47) SYNTHASE [NAD(P)(+)]-LIKE"/>
    <property type="match status" value="1"/>
</dbReference>
<dbReference type="PROSITE" id="PS01136">
    <property type="entry name" value="UPF0034"/>
    <property type="match status" value="1"/>
</dbReference>
<evidence type="ECO:0000313" key="16">
    <source>
        <dbReference type="EMBL" id="PIR92225.1"/>
    </source>
</evidence>
<dbReference type="InterPro" id="IPR001269">
    <property type="entry name" value="DUS_fam"/>
</dbReference>
<evidence type="ECO:0000256" key="5">
    <source>
        <dbReference type="ARBA" id="ARBA00022643"/>
    </source>
</evidence>
<dbReference type="GO" id="GO:0050660">
    <property type="term" value="F:flavin adenine dinucleotide binding"/>
    <property type="evidence" value="ECO:0007669"/>
    <property type="project" value="InterPro"/>
</dbReference>
<dbReference type="InterPro" id="IPR018517">
    <property type="entry name" value="tRNA_hU_synthase_CS"/>
</dbReference>
<keyword evidence="14" id="KW-0547">Nucleotide-binding</keyword>
<dbReference type="InterPro" id="IPR024036">
    <property type="entry name" value="tRNA-dHydroUridine_Synthase_C"/>
</dbReference>
<evidence type="ECO:0000313" key="17">
    <source>
        <dbReference type="Proteomes" id="UP000228510"/>
    </source>
</evidence>
<keyword evidence="3" id="KW-0820">tRNA-binding</keyword>
<comment type="cofactor">
    <cofactor evidence="1 12 14">
        <name>FMN</name>
        <dbReference type="ChEBI" id="CHEBI:58210"/>
    </cofactor>
</comment>
<evidence type="ECO:0000256" key="6">
    <source>
        <dbReference type="ARBA" id="ARBA00022694"/>
    </source>
</evidence>
<dbReference type="EC" id="1.3.1.-" evidence="12"/>